<reference evidence="3" key="1">
    <citation type="submission" date="2017-01" db="EMBL/GenBank/DDBJ databases">
        <title>Comparative genomics of anhydrobiosis in the tardigrade Hypsibius dujardini.</title>
        <authorList>
            <person name="Yoshida Y."/>
            <person name="Koutsovoulos G."/>
            <person name="Laetsch D."/>
            <person name="Stevens L."/>
            <person name="Kumar S."/>
            <person name="Horikawa D."/>
            <person name="Ishino K."/>
            <person name="Komine S."/>
            <person name="Tomita M."/>
            <person name="Blaxter M."/>
            <person name="Arakawa K."/>
        </authorList>
    </citation>
    <scope>NUCLEOTIDE SEQUENCE [LARGE SCALE GENOMIC DNA]</scope>
    <source>
        <strain evidence="3">Z151</strain>
    </source>
</reference>
<accession>A0A1W0WIM5</accession>
<feature type="region of interest" description="Disordered" evidence="1">
    <location>
        <begin position="1"/>
        <end position="23"/>
    </location>
</feature>
<organism evidence="2 3">
    <name type="scientific">Hypsibius exemplaris</name>
    <name type="common">Freshwater tardigrade</name>
    <dbReference type="NCBI Taxonomy" id="2072580"/>
    <lineage>
        <taxon>Eukaryota</taxon>
        <taxon>Metazoa</taxon>
        <taxon>Ecdysozoa</taxon>
        <taxon>Tardigrada</taxon>
        <taxon>Eutardigrada</taxon>
        <taxon>Parachela</taxon>
        <taxon>Hypsibioidea</taxon>
        <taxon>Hypsibiidae</taxon>
        <taxon>Hypsibius</taxon>
    </lineage>
</organism>
<protein>
    <submittedName>
        <fullName evidence="2">Uncharacterized protein</fullName>
    </submittedName>
</protein>
<evidence type="ECO:0000313" key="3">
    <source>
        <dbReference type="Proteomes" id="UP000192578"/>
    </source>
</evidence>
<dbReference type="EMBL" id="MTYJ01000095">
    <property type="protein sequence ID" value="OQV15036.1"/>
    <property type="molecule type" value="Genomic_DNA"/>
</dbReference>
<dbReference type="Proteomes" id="UP000192578">
    <property type="component" value="Unassembled WGS sequence"/>
</dbReference>
<evidence type="ECO:0000256" key="1">
    <source>
        <dbReference type="SAM" id="MobiDB-lite"/>
    </source>
</evidence>
<keyword evidence="3" id="KW-1185">Reference proteome</keyword>
<proteinExistence type="predicted"/>
<evidence type="ECO:0000313" key="2">
    <source>
        <dbReference type="EMBL" id="OQV15036.1"/>
    </source>
</evidence>
<sequence>MDNSCEGQGPDGAGVADDVRADPENTLSEEDIDEYESLLDQMAPVMSNPGARAPELAIVGMYLRKAWRSPN</sequence>
<comment type="caution">
    <text evidence="2">The sequence shown here is derived from an EMBL/GenBank/DDBJ whole genome shotgun (WGS) entry which is preliminary data.</text>
</comment>
<dbReference type="AlphaFoldDB" id="A0A1W0WIM5"/>
<gene>
    <name evidence="2" type="ORF">BV898_10795</name>
</gene>
<name>A0A1W0WIM5_HYPEX</name>